<keyword evidence="3" id="KW-0998">Cell outer membrane</keyword>
<dbReference type="InterPro" id="IPR006665">
    <property type="entry name" value="OmpA-like"/>
</dbReference>
<evidence type="ECO:0000256" key="4">
    <source>
        <dbReference type="PROSITE-ProRule" id="PRU00473"/>
    </source>
</evidence>
<dbReference type="RefSeq" id="WP_367966181.1">
    <property type="nucleotide sequence ID" value="NZ_JBAKFI010000003.1"/>
</dbReference>
<evidence type="ECO:0000256" key="2">
    <source>
        <dbReference type="ARBA" id="ARBA00023136"/>
    </source>
</evidence>
<evidence type="ECO:0000256" key="5">
    <source>
        <dbReference type="SAM" id="MobiDB-lite"/>
    </source>
</evidence>
<evidence type="ECO:0000313" key="9">
    <source>
        <dbReference type="Proteomes" id="UP001556653"/>
    </source>
</evidence>
<dbReference type="Pfam" id="PF00691">
    <property type="entry name" value="OmpA"/>
    <property type="match status" value="1"/>
</dbReference>
<reference evidence="8 9" key="1">
    <citation type="submission" date="2024-02" db="EMBL/GenBank/DDBJ databases">
        <title>New especies of Spiribacter isolated from saline water.</title>
        <authorList>
            <person name="Leon M.J."/>
            <person name="De La Haba R."/>
            <person name="Sanchez-Porro C."/>
            <person name="Ventosa A."/>
        </authorList>
    </citation>
    <scope>NUCLEOTIDE SEQUENCE [LARGE SCALE GENOMIC DNA]</scope>
    <source>
        <strain evidence="9">ag22IC4-227</strain>
    </source>
</reference>
<evidence type="ECO:0000259" key="7">
    <source>
        <dbReference type="PROSITE" id="PS51123"/>
    </source>
</evidence>
<keyword evidence="2 4" id="KW-0472">Membrane</keyword>
<gene>
    <name evidence="8" type="ORF">V6X64_01650</name>
</gene>
<comment type="subcellular location">
    <subcellularLocation>
        <location evidence="1">Cell outer membrane</location>
    </subcellularLocation>
</comment>
<evidence type="ECO:0000313" key="8">
    <source>
        <dbReference type="EMBL" id="MEX0385700.1"/>
    </source>
</evidence>
<proteinExistence type="predicted"/>
<feature type="chain" id="PRO_5046869114" evidence="6">
    <location>
        <begin position="26"/>
        <end position="215"/>
    </location>
</feature>
<dbReference type="CDD" id="cd07185">
    <property type="entry name" value="OmpA_C-like"/>
    <property type="match status" value="1"/>
</dbReference>
<dbReference type="PROSITE" id="PS01068">
    <property type="entry name" value="OMPA_1"/>
    <property type="match status" value="1"/>
</dbReference>
<evidence type="ECO:0000256" key="3">
    <source>
        <dbReference type="ARBA" id="ARBA00023237"/>
    </source>
</evidence>
<dbReference type="EMBL" id="JBAKFJ010000001">
    <property type="protein sequence ID" value="MEX0385700.1"/>
    <property type="molecule type" value="Genomic_DNA"/>
</dbReference>
<feature type="signal peptide" evidence="6">
    <location>
        <begin position="1"/>
        <end position="25"/>
    </location>
</feature>
<evidence type="ECO:0000256" key="6">
    <source>
        <dbReference type="SAM" id="SignalP"/>
    </source>
</evidence>
<name>A0ABV3S6T4_9GAMM</name>
<dbReference type="InterPro" id="IPR036737">
    <property type="entry name" value="OmpA-like_sf"/>
</dbReference>
<dbReference type="SUPFAM" id="SSF103088">
    <property type="entry name" value="OmpA-like"/>
    <property type="match status" value="1"/>
</dbReference>
<dbReference type="PANTHER" id="PTHR30329">
    <property type="entry name" value="STATOR ELEMENT OF FLAGELLAR MOTOR COMPLEX"/>
    <property type="match status" value="1"/>
</dbReference>
<feature type="region of interest" description="Disordered" evidence="5">
    <location>
        <begin position="50"/>
        <end position="87"/>
    </location>
</feature>
<accession>A0ABV3S6T4</accession>
<keyword evidence="6" id="KW-0732">Signal</keyword>
<feature type="domain" description="OmpA-like" evidence="7">
    <location>
        <begin position="87"/>
        <end position="213"/>
    </location>
</feature>
<evidence type="ECO:0000256" key="1">
    <source>
        <dbReference type="ARBA" id="ARBA00004442"/>
    </source>
</evidence>
<dbReference type="InterPro" id="IPR006690">
    <property type="entry name" value="OMPA-like_CS"/>
</dbReference>
<dbReference type="Proteomes" id="UP001556653">
    <property type="component" value="Unassembled WGS sequence"/>
</dbReference>
<dbReference type="InterPro" id="IPR050330">
    <property type="entry name" value="Bact_OuterMem_StrucFunc"/>
</dbReference>
<dbReference type="PANTHER" id="PTHR30329:SF21">
    <property type="entry name" value="LIPOPROTEIN YIAD-RELATED"/>
    <property type="match status" value="1"/>
</dbReference>
<organism evidence="8 9">
    <name type="scientific">Spiribacter onubensis</name>
    <dbReference type="NCBI Taxonomy" id="3122420"/>
    <lineage>
        <taxon>Bacteria</taxon>
        <taxon>Pseudomonadati</taxon>
        <taxon>Pseudomonadota</taxon>
        <taxon>Gammaproteobacteria</taxon>
        <taxon>Chromatiales</taxon>
        <taxon>Ectothiorhodospiraceae</taxon>
        <taxon>Spiribacter</taxon>
    </lineage>
</organism>
<dbReference type="PROSITE" id="PS51123">
    <property type="entry name" value="OMPA_2"/>
    <property type="match status" value="1"/>
</dbReference>
<dbReference type="PRINTS" id="PR01021">
    <property type="entry name" value="OMPADOMAIN"/>
</dbReference>
<sequence length="215" mass="23507">MKHFHWKSLLTTAFLLTLAAPVATAETTYHPVWTNAEGQPWRNEDGLCWRDPTRTGEPTPACGDPTGDAPATTMNDDAEETPEAAEKTDQVREIRSEVLFAFDSAELTPRGRNAVRAAIGDIGADWRITDVEAVGHTDRLGSEAYNRNLSQARADAVADYLESLTTLDEARIRATGVGEADPVVECADDQSRDALIACLAPNRRTELVLDLTRDN</sequence>
<protein>
    <submittedName>
        <fullName evidence="8">OmpA family protein</fullName>
    </submittedName>
</protein>
<dbReference type="Gene3D" id="3.30.1330.60">
    <property type="entry name" value="OmpA-like domain"/>
    <property type="match status" value="1"/>
</dbReference>
<comment type="caution">
    <text evidence="8">The sequence shown here is derived from an EMBL/GenBank/DDBJ whole genome shotgun (WGS) entry which is preliminary data.</text>
</comment>
<dbReference type="InterPro" id="IPR006664">
    <property type="entry name" value="OMP_bac"/>
</dbReference>
<keyword evidence="9" id="KW-1185">Reference proteome</keyword>